<evidence type="ECO:0000256" key="5">
    <source>
        <dbReference type="ARBA" id="ARBA00023136"/>
    </source>
</evidence>
<feature type="transmembrane region" description="Helical" evidence="6">
    <location>
        <begin position="187"/>
        <end position="206"/>
    </location>
</feature>
<gene>
    <name evidence="7" type="ORF">I6U50_15490</name>
</gene>
<keyword evidence="8" id="KW-1185">Reference proteome</keyword>
<organism evidence="7 8">
    <name type="scientific">Salegentibacter maritimus</name>
    <dbReference type="NCBI Taxonomy" id="2794347"/>
    <lineage>
        <taxon>Bacteria</taxon>
        <taxon>Pseudomonadati</taxon>
        <taxon>Bacteroidota</taxon>
        <taxon>Flavobacteriia</taxon>
        <taxon>Flavobacteriales</taxon>
        <taxon>Flavobacteriaceae</taxon>
        <taxon>Salegentibacter</taxon>
    </lineage>
</organism>
<dbReference type="PANTHER" id="PTHR30086:SF20">
    <property type="entry name" value="ARGININE EXPORTER PROTEIN ARGO-RELATED"/>
    <property type="match status" value="1"/>
</dbReference>
<proteinExistence type="predicted"/>
<reference evidence="7 8" key="1">
    <citation type="submission" date="2020-12" db="EMBL/GenBank/DDBJ databases">
        <title>Salegentibacter orientalis sp. nov., isolated from costal sediment.</title>
        <authorList>
            <person name="Lian F.-B."/>
        </authorList>
    </citation>
    <scope>NUCLEOTIDE SEQUENCE [LARGE SCALE GENOMIC DNA]</scope>
    <source>
        <strain evidence="7 8">F60176</strain>
    </source>
</reference>
<dbReference type="Proteomes" id="UP000635665">
    <property type="component" value="Unassembled WGS sequence"/>
</dbReference>
<evidence type="ECO:0000256" key="1">
    <source>
        <dbReference type="ARBA" id="ARBA00004651"/>
    </source>
</evidence>
<dbReference type="RefSeq" id="WP_198639519.1">
    <property type="nucleotide sequence ID" value="NZ_JAEHNY010000019.1"/>
</dbReference>
<name>A0ABS0TN45_9FLAO</name>
<dbReference type="PIRSF" id="PIRSF006324">
    <property type="entry name" value="LeuE"/>
    <property type="match status" value="1"/>
</dbReference>
<dbReference type="EMBL" id="JAEHNY010000019">
    <property type="protein sequence ID" value="MBI6121428.1"/>
    <property type="molecule type" value="Genomic_DNA"/>
</dbReference>
<dbReference type="Pfam" id="PF01810">
    <property type="entry name" value="LysE"/>
    <property type="match status" value="1"/>
</dbReference>
<evidence type="ECO:0000256" key="4">
    <source>
        <dbReference type="ARBA" id="ARBA00022989"/>
    </source>
</evidence>
<dbReference type="PANTHER" id="PTHR30086">
    <property type="entry name" value="ARGININE EXPORTER PROTEIN ARGO"/>
    <property type="match status" value="1"/>
</dbReference>
<evidence type="ECO:0000313" key="7">
    <source>
        <dbReference type="EMBL" id="MBI6121428.1"/>
    </source>
</evidence>
<comment type="subcellular location">
    <subcellularLocation>
        <location evidence="1">Cell membrane</location>
        <topology evidence="1">Multi-pass membrane protein</topology>
    </subcellularLocation>
</comment>
<keyword evidence="4 6" id="KW-1133">Transmembrane helix</keyword>
<keyword evidence="3 6" id="KW-0812">Transmembrane</keyword>
<dbReference type="InterPro" id="IPR001123">
    <property type="entry name" value="LeuE-type"/>
</dbReference>
<evidence type="ECO:0000313" key="8">
    <source>
        <dbReference type="Proteomes" id="UP000635665"/>
    </source>
</evidence>
<feature type="transmembrane region" description="Helical" evidence="6">
    <location>
        <begin position="6"/>
        <end position="28"/>
    </location>
</feature>
<feature type="transmembrane region" description="Helical" evidence="6">
    <location>
        <begin position="40"/>
        <end position="63"/>
    </location>
</feature>
<feature type="transmembrane region" description="Helical" evidence="6">
    <location>
        <begin position="127"/>
        <end position="144"/>
    </location>
</feature>
<protein>
    <submittedName>
        <fullName evidence="7">LysE family translocator</fullName>
    </submittedName>
</protein>
<keyword evidence="2" id="KW-1003">Cell membrane</keyword>
<keyword evidence="5 6" id="KW-0472">Membrane</keyword>
<evidence type="ECO:0000256" key="3">
    <source>
        <dbReference type="ARBA" id="ARBA00022692"/>
    </source>
</evidence>
<accession>A0ABS0TN45</accession>
<feature type="transmembrane region" description="Helical" evidence="6">
    <location>
        <begin position="69"/>
        <end position="88"/>
    </location>
</feature>
<sequence length="207" mass="22623">MLPDNFAAFIVTAGIFIMTPGIDTMFVLNKSIANGKKSGIYATLGVNTGILIHTFFAALGFAVLIAKSALMFAIVKYAGVVYLIYLGFLQLKKQQDLFADAAKPEGSNNKKNDFFSGLFTNTLNPKVALFFLAFFPQFIAPTQIEDPLPFILLGVTYAILGVAWFSIITLFASIFSQKVKAKPTAGLWLTKFSGFIFIIMAIKIAFT</sequence>
<comment type="caution">
    <text evidence="7">The sequence shown here is derived from an EMBL/GenBank/DDBJ whole genome shotgun (WGS) entry which is preliminary data.</text>
</comment>
<evidence type="ECO:0000256" key="6">
    <source>
        <dbReference type="SAM" id="Phobius"/>
    </source>
</evidence>
<feature type="transmembrane region" description="Helical" evidence="6">
    <location>
        <begin position="150"/>
        <end position="175"/>
    </location>
</feature>
<evidence type="ECO:0000256" key="2">
    <source>
        <dbReference type="ARBA" id="ARBA00022475"/>
    </source>
</evidence>